<dbReference type="SUPFAM" id="SSF46565">
    <property type="entry name" value="Chaperone J-domain"/>
    <property type="match status" value="1"/>
</dbReference>
<dbReference type="InterPro" id="IPR051100">
    <property type="entry name" value="DnaJ_subfamily_B/C"/>
</dbReference>
<dbReference type="Proteomes" id="UP000800038">
    <property type="component" value="Unassembled WGS sequence"/>
</dbReference>
<dbReference type="InterPro" id="IPR036869">
    <property type="entry name" value="J_dom_sf"/>
</dbReference>
<protein>
    <recommendedName>
        <fullName evidence="2">J domain-containing protein</fullName>
    </recommendedName>
</protein>
<dbReference type="OrthoDB" id="10250354at2759"/>
<feature type="compositionally biased region" description="Basic and acidic residues" evidence="1">
    <location>
        <begin position="196"/>
        <end position="221"/>
    </location>
</feature>
<name>A0A6A5SWJ8_9PLEO</name>
<accession>A0A6A5SWJ8</accession>
<evidence type="ECO:0000259" key="2">
    <source>
        <dbReference type="PROSITE" id="PS50076"/>
    </source>
</evidence>
<dbReference type="GO" id="GO:0071218">
    <property type="term" value="P:cellular response to misfolded protein"/>
    <property type="evidence" value="ECO:0007669"/>
    <property type="project" value="TreeGrafter"/>
</dbReference>
<evidence type="ECO:0000256" key="1">
    <source>
        <dbReference type="SAM" id="MobiDB-lite"/>
    </source>
</evidence>
<dbReference type="PANTHER" id="PTHR43908">
    <property type="entry name" value="AT29763P-RELATED"/>
    <property type="match status" value="1"/>
</dbReference>
<dbReference type="Gene3D" id="1.10.287.110">
    <property type="entry name" value="DnaJ domain"/>
    <property type="match status" value="1"/>
</dbReference>
<dbReference type="Pfam" id="PF00226">
    <property type="entry name" value="DnaJ"/>
    <property type="match status" value="1"/>
</dbReference>
<evidence type="ECO:0000313" key="3">
    <source>
        <dbReference type="EMBL" id="KAF1942946.1"/>
    </source>
</evidence>
<dbReference type="AlphaFoldDB" id="A0A6A5SWJ8"/>
<organism evidence="3 4">
    <name type="scientific">Clathrospora elynae</name>
    <dbReference type="NCBI Taxonomy" id="706981"/>
    <lineage>
        <taxon>Eukaryota</taxon>
        <taxon>Fungi</taxon>
        <taxon>Dikarya</taxon>
        <taxon>Ascomycota</taxon>
        <taxon>Pezizomycotina</taxon>
        <taxon>Dothideomycetes</taxon>
        <taxon>Pleosporomycetidae</taxon>
        <taxon>Pleosporales</taxon>
        <taxon>Diademaceae</taxon>
        <taxon>Clathrospora</taxon>
    </lineage>
</organism>
<reference evidence="3" key="1">
    <citation type="journal article" date="2020" name="Stud. Mycol.">
        <title>101 Dothideomycetes genomes: a test case for predicting lifestyles and emergence of pathogens.</title>
        <authorList>
            <person name="Haridas S."/>
            <person name="Albert R."/>
            <person name="Binder M."/>
            <person name="Bloem J."/>
            <person name="Labutti K."/>
            <person name="Salamov A."/>
            <person name="Andreopoulos B."/>
            <person name="Baker S."/>
            <person name="Barry K."/>
            <person name="Bills G."/>
            <person name="Bluhm B."/>
            <person name="Cannon C."/>
            <person name="Castanera R."/>
            <person name="Culley D."/>
            <person name="Daum C."/>
            <person name="Ezra D."/>
            <person name="Gonzalez J."/>
            <person name="Henrissat B."/>
            <person name="Kuo A."/>
            <person name="Liang C."/>
            <person name="Lipzen A."/>
            <person name="Lutzoni F."/>
            <person name="Magnuson J."/>
            <person name="Mondo S."/>
            <person name="Nolan M."/>
            <person name="Ohm R."/>
            <person name="Pangilinan J."/>
            <person name="Park H.-J."/>
            <person name="Ramirez L."/>
            <person name="Alfaro M."/>
            <person name="Sun H."/>
            <person name="Tritt A."/>
            <person name="Yoshinaga Y."/>
            <person name="Zwiers L.-H."/>
            <person name="Turgeon B."/>
            <person name="Goodwin S."/>
            <person name="Spatafora J."/>
            <person name="Crous P."/>
            <person name="Grigoriev I."/>
        </authorList>
    </citation>
    <scope>NUCLEOTIDE SEQUENCE</scope>
    <source>
        <strain evidence="3">CBS 161.51</strain>
    </source>
</reference>
<dbReference type="GO" id="GO:0005789">
    <property type="term" value="C:endoplasmic reticulum membrane"/>
    <property type="evidence" value="ECO:0007669"/>
    <property type="project" value="TreeGrafter"/>
</dbReference>
<dbReference type="InterPro" id="IPR001623">
    <property type="entry name" value="DnaJ_domain"/>
</dbReference>
<feature type="compositionally biased region" description="Basic and acidic residues" evidence="1">
    <location>
        <begin position="137"/>
        <end position="149"/>
    </location>
</feature>
<proteinExistence type="predicted"/>
<dbReference type="PANTHER" id="PTHR43908:SF3">
    <property type="entry name" value="AT29763P-RELATED"/>
    <property type="match status" value="1"/>
</dbReference>
<gene>
    <name evidence="3" type="ORF">EJ02DRAFT_487654</name>
</gene>
<keyword evidence="4" id="KW-1185">Reference proteome</keyword>
<evidence type="ECO:0000313" key="4">
    <source>
        <dbReference type="Proteomes" id="UP000800038"/>
    </source>
</evidence>
<dbReference type="EMBL" id="ML976030">
    <property type="protein sequence ID" value="KAF1942946.1"/>
    <property type="molecule type" value="Genomic_DNA"/>
</dbReference>
<feature type="compositionally biased region" description="Basic and acidic residues" evidence="1">
    <location>
        <begin position="167"/>
        <end position="177"/>
    </location>
</feature>
<dbReference type="PRINTS" id="PR00625">
    <property type="entry name" value="JDOMAIN"/>
</dbReference>
<sequence length="221" mass="25914">MYDRPAEPETPDYYINLGVSPDATEATMKECFSKLALEHHPDKKAPGDVIESAESRKALEGFEILRDADKKADYDEKHPHVRQEWENYHRAVANWERRSAAEAEAEAEYARSRRALHEQERLRKILAMGKIEKKRQAAMKREVETHDKLTPGYWSSTGYRCPGCIDRSSRQQSERRSGYKKPTPQDYTEYLQMKADGAEQRSREARHEQQERDARERMKKE</sequence>
<feature type="region of interest" description="Disordered" evidence="1">
    <location>
        <begin position="137"/>
        <end position="221"/>
    </location>
</feature>
<feature type="domain" description="J" evidence="2">
    <location>
        <begin position="12"/>
        <end position="78"/>
    </location>
</feature>
<dbReference type="GO" id="GO:0030544">
    <property type="term" value="F:Hsp70 protein binding"/>
    <property type="evidence" value="ECO:0007669"/>
    <property type="project" value="TreeGrafter"/>
</dbReference>
<dbReference type="CDD" id="cd06257">
    <property type="entry name" value="DnaJ"/>
    <property type="match status" value="1"/>
</dbReference>
<dbReference type="PROSITE" id="PS50076">
    <property type="entry name" value="DNAJ_2"/>
    <property type="match status" value="1"/>
</dbReference>
<dbReference type="SMART" id="SM00271">
    <property type="entry name" value="DnaJ"/>
    <property type="match status" value="1"/>
</dbReference>